<dbReference type="SUPFAM" id="SSF53613">
    <property type="entry name" value="Ribokinase-like"/>
    <property type="match status" value="1"/>
</dbReference>
<evidence type="ECO:0000259" key="1">
    <source>
        <dbReference type="Pfam" id="PF00294"/>
    </source>
</evidence>
<dbReference type="Gene3D" id="3.40.1190.20">
    <property type="match status" value="1"/>
</dbReference>
<reference evidence="2" key="1">
    <citation type="submission" date="2018-05" db="EMBL/GenBank/DDBJ databases">
        <authorList>
            <person name="Lanie J.A."/>
            <person name="Ng W.-L."/>
            <person name="Kazmierczak K.M."/>
            <person name="Andrzejewski T.M."/>
            <person name="Davidsen T.M."/>
            <person name="Wayne K.J."/>
            <person name="Tettelin H."/>
            <person name="Glass J.I."/>
            <person name="Rusch D."/>
            <person name="Podicherti R."/>
            <person name="Tsui H.-C.T."/>
            <person name="Winkler M.E."/>
        </authorList>
    </citation>
    <scope>NUCLEOTIDE SEQUENCE</scope>
</reference>
<gene>
    <name evidence="2" type="ORF">METZ01_LOCUS23761</name>
</gene>
<dbReference type="InterPro" id="IPR029056">
    <property type="entry name" value="Ribokinase-like"/>
</dbReference>
<dbReference type="Pfam" id="PF00294">
    <property type="entry name" value="PfkB"/>
    <property type="match status" value="1"/>
</dbReference>
<name>A0A381PY39_9ZZZZ</name>
<protein>
    <recommendedName>
        <fullName evidence="1">Carbohydrate kinase PfkB domain-containing protein</fullName>
    </recommendedName>
</protein>
<evidence type="ECO:0000313" key="2">
    <source>
        <dbReference type="EMBL" id="SUZ70907.1"/>
    </source>
</evidence>
<feature type="domain" description="Carbohydrate kinase PfkB" evidence="1">
    <location>
        <begin position="183"/>
        <end position="317"/>
    </location>
</feature>
<proteinExistence type="predicted"/>
<sequence length="333" mass="36314">MYETTPKRLGVVGTLVWDTIRYRDGQPEQVEGWGGVAYALSAFEAALPDNWEIVPIVKVGSDLSESAWRFLRSFPRIDVETGIRVVPELNNRVELVYTGPERRTERLTGGVPPWLWAELGPLARTCDALYVNFISGFEMELDTAQSLRSGFAGPTYADLHSLFLGVGSSGLRVPRELPSWGAWLRCFDAVQMNAEEFELLGRAVGDPWALAAQIVGPELKLITITLGANGAGYVADAAFNSDPSLWPDTRYRVATPRPARSGVAPAEDSEVMGDPTGCGDVWGATLLAGLLRGDQLEPVMAQANRVAAKNVVHRGVSGLHRHLRGRLSTEEDE</sequence>
<accession>A0A381PY39</accession>
<dbReference type="AlphaFoldDB" id="A0A381PY39"/>
<dbReference type="InterPro" id="IPR011611">
    <property type="entry name" value="PfkB_dom"/>
</dbReference>
<dbReference type="EMBL" id="UINC01001105">
    <property type="protein sequence ID" value="SUZ70907.1"/>
    <property type="molecule type" value="Genomic_DNA"/>
</dbReference>
<organism evidence="2">
    <name type="scientific">marine metagenome</name>
    <dbReference type="NCBI Taxonomy" id="408172"/>
    <lineage>
        <taxon>unclassified sequences</taxon>
        <taxon>metagenomes</taxon>
        <taxon>ecological metagenomes</taxon>
    </lineage>
</organism>